<dbReference type="GO" id="GO:0005506">
    <property type="term" value="F:iron ion binding"/>
    <property type="evidence" value="ECO:0007669"/>
    <property type="project" value="InterPro"/>
</dbReference>
<dbReference type="PANTHER" id="PTHR46300:SF7">
    <property type="entry name" value="P450, PUTATIVE (EUROFUNG)-RELATED"/>
    <property type="match status" value="1"/>
</dbReference>
<dbReference type="OrthoDB" id="2789670at2759"/>
<dbReference type="InterPro" id="IPR001128">
    <property type="entry name" value="Cyt_P450"/>
</dbReference>
<dbReference type="Proteomes" id="UP000001861">
    <property type="component" value="Unassembled WGS sequence"/>
</dbReference>
<proteinExistence type="inferred from homology"/>
<comment type="caution">
    <text evidence="11">The sequence shown here is derived from an EMBL/GenBank/DDBJ whole genome shotgun (WGS) entry which is preliminary data.</text>
</comment>
<dbReference type="GO" id="GO:0004497">
    <property type="term" value="F:monooxygenase activity"/>
    <property type="evidence" value="ECO:0007669"/>
    <property type="project" value="UniProtKB-KW"/>
</dbReference>
<keyword evidence="8 10" id="KW-0503">Monooxygenase</keyword>
<keyword evidence="12" id="KW-1185">Reference proteome</keyword>
<dbReference type="STRING" id="240176.A8PFV2"/>
<dbReference type="eggNOG" id="KOG0156">
    <property type="taxonomic scope" value="Eukaryota"/>
</dbReference>
<dbReference type="KEGG" id="cci:CC1G_04866"/>
<dbReference type="PROSITE" id="PS00086">
    <property type="entry name" value="CYTOCHROME_P450"/>
    <property type="match status" value="1"/>
</dbReference>
<dbReference type="GO" id="GO:0020037">
    <property type="term" value="F:heme binding"/>
    <property type="evidence" value="ECO:0007669"/>
    <property type="project" value="InterPro"/>
</dbReference>
<dbReference type="PANTHER" id="PTHR46300">
    <property type="entry name" value="P450, PUTATIVE (EUROFUNG)-RELATED-RELATED"/>
    <property type="match status" value="1"/>
</dbReference>
<dbReference type="InterPro" id="IPR050364">
    <property type="entry name" value="Cytochrome_P450_fung"/>
</dbReference>
<evidence type="ECO:0000313" key="12">
    <source>
        <dbReference type="Proteomes" id="UP000001861"/>
    </source>
</evidence>
<keyword evidence="7 9" id="KW-0408">Iron</keyword>
<comment type="cofactor">
    <cofactor evidence="1 9">
        <name>heme</name>
        <dbReference type="ChEBI" id="CHEBI:30413"/>
    </cofactor>
</comment>
<dbReference type="RefSeq" id="XP_001841022.1">
    <property type="nucleotide sequence ID" value="XM_001840970.2"/>
</dbReference>
<evidence type="ECO:0000256" key="1">
    <source>
        <dbReference type="ARBA" id="ARBA00001971"/>
    </source>
</evidence>
<evidence type="ECO:0000256" key="4">
    <source>
        <dbReference type="ARBA" id="ARBA00022617"/>
    </source>
</evidence>
<sequence length="415" mass="47459">MLVLNSHSAVLDLYEKRAPTFSDRPVNPAFEIMNYNWMFSTMSYNPWWRLHRRTFHQFFHQREIQKYRPILQQEALVFLRRLSANPKSFLQDTRWFFGSVIIWISYGVNDPEYNKSLIEKAEVMIKGFSEAALPGQFLVNVFPSLSYVPTWFPGTGWKKRLLHLAEETTNALVDTWNDAKERVRNGYQSEYPNVATGLIQSLPDEDHPEYADKEIVARNTSVISYAAGADTTVSSAHALFLALAMNPQVQLRAQEEIDAVVGTDRLPTPDDVARLPYIQAIVKELTRWHTVAPLGVPRISREDAEYRGYFIPKGTILFANTWAIMHNPEVFENPMEFNPERYLKDGKINPNVLDPEAAAFGYGRRICPGRYLSNEALGYFAASLLSVFDVQPPKDEFGNRVQLSLTIASPKELMA</sequence>
<protein>
    <recommendedName>
        <fullName evidence="13">Cytochrome P450</fullName>
    </recommendedName>
</protein>
<dbReference type="PRINTS" id="PR00463">
    <property type="entry name" value="EP450I"/>
</dbReference>
<organism evidence="11 12">
    <name type="scientific">Coprinopsis cinerea (strain Okayama-7 / 130 / ATCC MYA-4618 / FGSC 9003)</name>
    <name type="common">Inky cap fungus</name>
    <name type="synonym">Hormographiella aspergillata</name>
    <dbReference type="NCBI Taxonomy" id="240176"/>
    <lineage>
        <taxon>Eukaryota</taxon>
        <taxon>Fungi</taxon>
        <taxon>Dikarya</taxon>
        <taxon>Basidiomycota</taxon>
        <taxon>Agaricomycotina</taxon>
        <taxon>Agaricomycetes</taxon>
        <taxon>Agaricomycetidae</taxon>
        <taxon>Agaricales</taxon>
        <taxon>Agaricineae</taxon>
        <taxon>Psathyrellaceae</taxon>
        <taxon>Coprinopsis</taxon>
    </lineage>
</organism>
<gene>
    <name evidence="11" type="ORF">CC1G_04866</name>
</gene>
<name>A8PFV2_COPC7</name>
<dbReference type="AlphaFoldDB" id="A8PFV2"/>
<dbReference type="OMA" id="NCAMIGF"/>
<dbReference type="InterPro" id="IPR002401">
    <property type="entry name" value="Cyt_P450_E_grp-I"/>
</dbReference>
<dbReference type="InParanoid" id="A8PFV2"/>
<dbReference type="VEuPathDB" id="FungiDB:CC1G_04866"/>
<dbReference type="SUPFAM" id="SSF48264">
    <property type="entry name" value="Cytochrome P450"/>
    <property type="match status" value="1"/>
</dbReference>
<evidence type="ECO:0000256" key="6">
    <source>
        <dbReference type="ARBA" id="ARBA00023002"/>
    </source>
</evidence>
<dbReference type="EMBL" id="AACS02000002">
    <property type="protein sequence ID" value="EAU80756.1"/>
    <property type="molecule type" value="Genomic_DNA"/>
</dbReference>
<dbReference type="Pfam" id="PF00067">
    <property type="entry name" value="p450"/>
    <property type="match status" value="1"/>
</dbReference>
<evidence type="ECO:0000256" key="8">
    <source>
        <dbReference type="ARBA" id="ARBA00023033"/>
    </source>
</evidence>
<evidence type="ECO:0008006" key="13">
    <source>
        <dbReference type="Google" id="ProtNLM"/>
    </source>
</evidence>
<feature type="binding site" description="axial binding residue" evidence="9">
    <location>
        <position position="367"/>
    </location>
    <ligand>
        <name>heme</name>
        <dbReference type="ChEBI" id="CHEBI:30413"/>
    </ligand>
    <ligandPart>
        <name>Fe</name>
        <dbReference type="ChEBI" id="CHEBI:18248"/>
    </ligandPart>
</feature>
<keyword evidence="5 9" id="KW-0479">Metal-binding</keyword>
<accession>A8PFV2</accession>
<evidence type="ECO:0000256" key="3">
    <source>
        <dbReference type="ARBA" id="ARBA00010617"/>
    </source>
</evidence>
<evidence type="ECO:0000256" key="5">
    <source>
        <dbReference type="ARBA" id="ARBA00022723"/>
    </source>
</evidence>
<dbReference type="InterPro" id="IPR017972">
    <property type="entry name" value="Cyt_P450_CS"/>
</dbReference>
<dbReference type="Gene3D" id="1.10.630.10">
    <property type="entry name" value="Cytochrome P450"/>
    <property type="match status" value="1"/>
</dbReference>
<keyword evidence="4 9" id="KW-0349">Heme</keyword>
<evidence type="ECO:0000256" key="2">
    <source>
        <dbReference type="ARBA" id="ARBA00005179"/>
    </source>
</evidence>
<comment type="pathway">
    <text evidence="2">Secondary metabolite biosynthesis.</text>
</comment>
<dbReference type="InterPro" id="IPR036396">
    <property type="entry name" value="Cyt_P450_sf"/>
</dbReference>
<evidence type="ECO:0000313" key="11">
    <source>
        <dbReference type="EMBL" id="EAU80756.1"/>
    </source>
</evidence>
<dbReference type="GeneID" id="6017681"/>
<dbReference type="GO" id="GO:0016705">
    <property type="term" value="F:oxidoreductase activity, acting on paired donors, with incorporation or reduction of molecular oxygen"/>
    <property type="evidence" value="ECO:0007669"/>
    <property type="project" value="InterPro"/>
</dbReference>
<comment type="similarity">
    <text evidence="3 10">Belongs to the cytochrome P450 family.</text>
</comment>
<evidence type="ECO:0000256" key="9">
    <source>
        <dbReference type="PIRSR" id="PIRSR602401-1"/>
    </source>
</evidence>
<evidence type="ECO:0000256" key="10">
    <source>
        <dbReference type="RuleBase" id="RU000461"/>
    </source>
</evidence>
<evidence type="ECO:0000256" key="7">
    <source>
        <dbReference type="ARBA" id="ARBA00023004"/>
    </source>
</evidence>
<dbReference type="CDD" id="cd11065">
    <property type="entry name" value="CYP64-like"/>
    <property type="match status" value="1"/>
</dbReference>
<keyword evidence="6 10" id="KW-0560">Oxidoreductase</keyword>
<reference evidence="11 12" key="1">
    <citation type="journal article" date="2010" name="Proc. Natl. Acad. Sci. U.S.A.">
        <title>Insights into evolution of multicellular fungi from the assembled chromosomes of the mushroom Coprinopsis cinerea (Coprinus cinereus).</title>
        <authorList>
            <person name="Stajich J.E."/>
            <person name="Wilke S.K."/>
            <person name="Ahren D."/>
            <person name="Au C.H."/>
            <person name="Birren B.W."/>
            <person name="Borodovsky M."/>
            <person name="Burns C."/>
            <person name="Canback B."/>
            <person name="Casselton L.A."/>
            <person name="Cheng C.K."/>
            <person name="Deng J."/>
            <person name="Dietrich F.S."/>
            <person name="Fargo D.C."/>
            <person name="Farman M.L."/>
            <person name="Gathman A.C."/>
            <person name="Goldberg J."/>
            <person name="Guigo R."/>
            <person name="Hoegger P.J."/>
            <person name="Hooker J.B."/>
            <person name="Huggins A."/>
            <person name="James T.Y."/>
            <person name="Kamada T."/>
            <person name="Kilaru S."/>
            <person name="Kodira C."/>
            <person name="Kues U."/>
            <person name="Kupfer D."/>
            <person name="Kwan H.S."/>
            <person name="Lomsadze A."/>
            <person name="Li W."/>
            <person name="Lilly W.W."/>
            <person name="Ma L.J."/>
            <person name="Mackey A.J."/>
            <person name="Manning G."/>
            <person name="Martin F."/>
            <person name="Muraguchi H."/>
            <person name="Natvig D.O."/>
            <person name="Palmerini H."/>
            <person name="Ramesh M.A."/>
            <person name="Rehmeyer C.J."/>
            <person name="Roe B.A."/>
            <person name="Shenoy N."/>
            <person name="Stanke M."/>
            <person name="Ter-Hovhannisyan V."/>
            <person name="Tunlid A."/>
            <person name="Velagapudi R."/>
            <person name="Vision T.J."/>
            <person name="Zeng Q."/>
            <person name="Zolan M.E."/>
            <person name="Pukkila P.J."/>
        </authorList>
    </citation>
    <scope>NUCLEOTIDE SEQUENCE [LARGE SCALE GENOMIC DNA]</scope>
    <source>
        <strain evidence="12">Okayama-7 / 130 / ATCC MYA-4618 / FGSC 9003</strain>
    </source>
</reference>